<dbReference type="EMBL" id="WSZM01000459">
    <property type="protein sequence ID" value="KAF4032832.1"/>
    <property type="molecule type" value="Genomic_DNA"/>
</dbReference>
<dbReference type="Proteomes" id="UP000704712">
    <property type="component" value="Unassembled WGS sequence"/>
</dbReference>
<comment type="caution">
    <text evidence="1">The sequence shown here is derived from an EMBL/GenBank/DDBJ whole genome shotgun (WGS) entry which is preliminary data.</text>
</comment>
<evidence type="ECO:0000313" key="3">
    <source>
        <dbReference type="Proteomes" id="UP000602510"/>
    </source>
</evidence>
<evidence type="ECO:0000313" key="2">
    <source>
        <dbReference type="EMBL" id="KAF4144663.1"/>
    </source>
</evidence>
<gene>
    <name evidence="1" type="ORF">GN244_ATG15276</name>
    <name evidence="2" type="ORF">GN958_ATG06141</name>
</gene>
<accession>A0A833RTG1</accession>
<name>A0A833RTG1_PHYIN</name>
<sequence length="86" mass="9434">MVWIVSMFTFVDIDLDAAEKNEDQRKELIDYYNSVSGCIANAIEKFIGIVIETVVGVGMLLSSQCMTTGSGTVAMPFCCRLQRSAT</sequence>
<keyword evidence="3" id="KW-1185">Reference proteome</keyword>
<dbReference type="Proteomes" id="UP000602510">
    <property type="component" value="Unassembled WGS sequence"/>
</dbReference>
<dbReference type="AlphaFoldDB" id="A0A833RTG1"/>
<evidence type="ECO:0000313" key="1">
    <source>
        <dbReference type="EMBL" id="KAF4032832.1"/>
    </source>
</evidence>
<reference evidence="1" key="1">
    <citation type="submission" date="2020-04" db="EMBL/GenBank/DDBJ databases">
        <title>Hybrid Assembly of Korean Phytophthora infestans isolates.</title>
        <authorList>
            <person name="Prokchorchik M."/>
            <person name="Lee Y."/>
            <person name="Seo J."/>
            <person name="Cho J.-H."/>
            <person name="Park Y.-E."/>
            <person name="Jang D.-C."/>
            <person name="Im J.-S."/>
            <person name="Choi J.-G."/>
            <person name="Park H.-J."/>
            <person name="Lee G.-B."/>
            <person name="Lee Y.-G."/>
            <person name="Hong S.-Y."/>
            <person name="Cho K."/>
            <person name="Sohn K.H."/>
        </authorList>
    </citation>
    <scope>NUCLEOTIDE SEQUENCE</scope>
    <source>
        <strain evidence="1">KR_1_A1</strain>
        <strain evidence="2">KR_2_A2</strain>
    </source>
</reference>
<protein>
    <submittedName>
        <fullName evidence="1">Uncharacterized protein</fullName>
    </submittedName>
</protein>
<dbReference type="EMBL" id="JAACNO010000830">
    <property type="protein sequence ID" value="KAF4144663.1"/>
    <property type="molecule type" value="Genomic_DNA"/>
</dbReference>
<proteinExistence type="predicted"/>
<organism evidence="1 3">
    <name type="scientific">Phytophthora infestans</name>
    <name type="common">Potato late blight agent</name>
    <name type="synonym">Botrytis infestans</name>
    <dbReference type="NCBI Taxonomy" id="4787"/>
    <lineage>
        <taxon>Eukaryota</taxon>
        <taxon>Sar</taxon>
        <taxon>Stramenopiles</taxon>
        <taxon>Oomycota</taxon>
        <taxon>Peronosporomycetes</taxon>
        <taxon>Peronosporales</taxon>
        <taxon>Peronosporaceae</taxon>
        <taxon>Phytophthora</taxon>
    </lineage>
</organism>